<protein>
    <submittedName>
        <fullName evidence="9">YidH family protein</fullName>
    </submittedName>
</protein>
<evidence type="ECO:0000256" key="6">
    <source>
        <dbReference type="SAM" id="MobiDB-lite"/>
    </source>
</evidence>
<sequence>MRRQVDSDEGAVPQDRAAPEDDAVSVDSAASGRADSEGADSSEDNDSGNGAGEHEPDYRFTLANERTFLAWIRSSLSLLAAGIAVVQLVPAFPLPGVRTITGGLLVVLAVLCAANGVLRWQRVEYAMRRDGALPRQRAPWVLAVGLVVLALLGLALVIVKGVDG</sequence>
<evidence type="ECO:0000313" key="10">
    <source>
        <dbReference type="Proteomes" id="UP001597114"/>
    </source>
</evidence>
<comment type="subcellular location">
    <subcellularLocation>
        <location evidence="1">Cell membrane</location>
        <topology evidence="1">Multi-pass membrane protein</topology>
    </subcellularLocation>
</comment>
<feature type="compositionally biased region" description="Acidic residues" evidence="6">
    <location>
        <begin position="37"/>
        <end position="46"/>
    </location>
</feature>
<dbReference type="InterPro" id="IPR003807">
    <property type="entry name" value="DUF202"/>
</dbReference>
<gene>
    <name evidence="9" type="ORF">ACFSJD_40640</name>
</gene>
<keyword evidence="10" id="KW-1185">Reference proteome</keyword>
<keyword evidence="5 7" id="KW-0472">Membrane</keyword>
<reference evidence="10" key="1">
    <citation type="journal article" date="2019" name="Int. J. Syst. Evol. Microbiol.">
        <title>The Global Catalogue of Microorganisms (GCM) 10K type strain sequencing project: providing services to taxonomists for standard genome sequencing and annotation.</title>
        <authorList>
            <consortium name="The Broad Institute Genomics Platform"/>
            <consortium name="The Broad Institute Genome Sequencing Center for Infectious Disease"/>
            <person name="Wu L."/>
            <person name="Ma J."/>
        </authorList>
    </citation>
    <scope>NUCLEOTIDE SEQUENCE [LARGE SCALE GENOMIC DNA]</scope>
    <source>
        <strain evidence="10">CCM 7043</strain>
    </source>
</reference>
<dbReference type="Pfam" id="PF02656">
    <property type="entry name" value="DUF202"/>
    <property type="match status" value="1"/>
</dbReference>
<feature type="transmembrane region" description="Helical" evidence="7">
    <location>
        <begin position="68"/>
        <end position="88"/>
    </location>
</feature>
<dbReference type="Proteomes" id="UP001597114">
    <property type="component" value="Unassembled WGS sequence"/>
</dbReference>
<feature type="region of interest" description="Disordered" evidence="6">
    <location>
        <begin position="1"/>
        <end position="56"/>
    </location>
</feature>
<accession>A0ABW4F8B1</accession>
<organism evidence="9 10">
    <name type="scientific">Pseudonocardia yunnanensis</name>
    <dbReference type="NCBI Taxonomy" id="58107"/>
    <lineage>
        <taxon>Bacteria</taxon>
        <taxon>Bacillati</taxon>
        <taxon>Actinomycetota</taxon>
        <taxon>Actinomycetes</taxon>
        <taxon>Pseudonocardiales</taxon>
        <taxon>Pseudonocardiaceae</taxon>
        <taxon>Pseudonocardia</taxon>
    </lineage>
</organism>
<evidence type="ECO:0000256" key="4">
    <source>
        <dbReference type="ARBA" id="ARBA00022989"/>
    </source>
</evidence>
<feature type="domain" description="DUF202" evidence="8">
    <location>
        <begin position="59"/>
        <end position="124"/>
    </location>
</feature>
<keyword evidence="2" id="KW-1003">Cell membrane</keyword>
<comment type="caution">
    <text evidence="9">The sequence shown here is derived from an EMBL/GenBank/DDBJ whole genome shotgun (WGS) entry which is preliminary data.</text>
</comment>
<dbReference type="EMBL" id="JBHUCO010000071">
    <property type="protein sequence ID" value="MFD1523851.1"/>
    <property type="molecule type" value="Genomic_DNA"/>
</dbReference>
<evidence type="ECO:0000256" key="3">
    <source>
        <dbReference type="ARBA" id="ARBA00022692"/>
    </source>
</evidence>
<evidence type="ECO:0000256" key="2">
    <source>
        <dbReference type="ARBA" id="ARBA00022475"/>
    </source>
</evidence>
<evidence type="ECO:0000256" key="1">
    <source>
        <dbReference type="ARBA" id="ARBA00004651"/>
    </source>
</evidence>
<dbReference type="PANTHER" id="PTHR34187">
    <property type="entry name" value="FGR18P"/>
    <property type="match status" value="1"/>
</dbReference>
<dbReference type="PANTHER" id="PTHR34187:SF2">
    <property type="entry name" value="DUF202 DOMAIN-CONTAINING PROTEIN"/>
    <property type="match status" value="1"/>
</dbReference>
<evidence type="ECO:0000256" key="5">
    <source>
        <dbReference type="ARBA" id="ARBA00023136"/>
    </source>
</evidence>
<name>A0ABW4F8B1_9PSEU</name>
<dbReference type="RefSeq" id="WP_344725466.1">
    <property type="nucleotide sequence ID" value="NZ_BAAAUS010000032.1"/>
</dbReference>
<evidence type="ECO:0000313" key="9">
    <source>
        <dbReference type="EMBL" id="MFD1523851.1"/>
    </source>
</evidence>
<evidence type="ECO:0000256" key="7">
    <source>
        <dbReference type="SAM" id="Phobius"/>
    </source>
</evidence>
<feature type="transmembrane region" description="Helical" evidence="7">
    <location>
        <begin position="100"/>
        <end position="118"/>
    </location>
</feature>
<keyword evidence="3 7" id="KW-0812">Transmembrane</keyword>
<keyword evidence="4 7" id="KW-1133">Transmembrane helix</keyword>
<evidence type="ECO:0000259" key="8">
    <source>
        <dbReference type="Pfam" id="PF02656"/>
    </source>
</evidence>
<proteinExistence type="predicted"/>
<dbReference type="InterPro" id="IPR052053">
    <property type="entry name" value="IM_YidH-like"/>
</dbReference>
<feature type="transmembrane region" description="Helical" evidence="7">
    <location>
        <begin position="139"/>
        <end position="159"/>
    </location>
</feature>